<dbReference type="InterPro" id="IPR003428">
    <property type="entry name" value="MAM33"/>
</dbReference>
<dbReference type="Proteomes" id="UP000800094">
    <property type="component" value="Unassembled WGS sequence"/>
</dbReference>
<dbReference type="RefSeq" id="XP_033687576.1">
    <property type="nucleotide sequence ID" value="XM_033828512.1"/>
</dbReference>
<organism evidence="1 2">
    <name type="scientific">Trematosphaeria pertusa</name>
    <dbReference type="NCBI Taxonomy" id="390896"/>
    <lineage>
        <taxon>Eukaryota</taxon>
        <taxon>Fungi</taxon>
        <taxon>Dikarya</taxon>
        <taxon>Ascomycota</taxon>
        <taxon>Pezizomycotina</taxon>
        <taxon>Dothideomycetes</taxon>
        <taxon>Pleosporomycetidae</taxon>
        <taxon>Pleosporales</taxon>
        <taxon>Massarineae</taxon>
        <taxon>Trematosphaeriaceae</taxon>
        <taxon>Trematosphaeria</taxon>
    </lineage>
</organism>
<dbReference type="GO" id="GO:0005759">
    <property type="term" value="C:mitochondrial matrix"/>
    <property type="evidence" value="ECO:0007669"/>
    <property type="project" value="InterPro"/>
</dbReference>
<dbReference type="GO" id="GO:0042256">
    <property type="term" value="P:cytosolic ribosome assembly"/>
    <property type="evidence" value="ECO:0007669"/>
    <property type="project" value="TreeGrafter"/>
</dbReference>
<protein>
    <submittedName>
        <fullName evidence="1">Mitochondrial glyco protein</fullName>
    </submittedName>
</protein>
<dbReference type="PANTHER" id="PTHR10826:SF1">
    <property type="entry name" value="COMPLEMENT COMPONENT 1 Q SUBCOMPONENT-BINDING PROTEIN, MITOCHONDRIAL"/>
    <property type="match status" value="1"/>
</dbReference>
<dbReference type="EMBL" id="ML987192">
    <property type="protein sequence ID" value="KAF2252572.1"/>
    <property type="molecule type" value="Genomic_DNA"/>
</dbReference>
<sequence length="320" mass="36034">MLALRNLARSAPRSAARLSTKAIRPQLSLFRPVAALQPSWAQSVPRLAASFHLSAVRRQESDVKEELVAKLQNEITMEEDMKEDEDLSANIKEYLENSPYEIEDKPGHQEVILTRTFGDEKIRITFTTADLNSNAPSEEMTDSAMYDNDVDDVIGDTQSGGANTKGAINQGKTQDGNIRVAPEDQIAPADREELDDEYDEGGQQQGFPAHATIRIERPGKGALAIEATAQDGDFLIEDLWYFPSSDLADPATAEKDWQRRTLYTGPPFSNLDEDLQILLEKYLEERGINTRMALFIPDYIDHKEQKEYIRWLNNVKGFVE</sequence>
<dbReference type="Gene3D" id="3.10.280.10">
    <property type="entry name" value="Mitochondrial glycoprotein"/>
    <property type="match status" value="1"/>
</dbReference>
<dbReference type="GeneID" id="54581842"/>
<accession>A0A6A6IRX8</accession>
<reference evidence="1" key="1">
    <citation type="journal article" date="2020" name="Stud. Mycol.">
        <title>101 Dothideomycetes genomes: a test case for predicting lifestyles and emergence of pathogens.</title>
        <authorList>
            <person name="Haridas S."/>
            <person name="Albert R."/>
            <person name="Binder M."/>
            <person name="Bloem J."/>
            <person name="Labutti K."/>
            <person name="Salamov A."/>
            <person name="Andreopoulos B."/>
            <person name="Baker S."/>
            <person name="Barry K."/>
            <person name="Bills G."/>
            <person name="Bluhm B."/>
            <person name="Cannon C."/>
            <person name="Castanera R."/>
            <person name="Culley D."/>
            <person name="Daum C."/>
            <person name="Ezra D."/>
            <person name="Gonzalez J."/>
            <person name="Henrissat B."/>
            <person name="Kuo A."/>
            <person name="Liang C."/>
            <person name="Lipzen A."/>
            <person name="Lutzoni F."/>
            <person name="Magnuson J."/>
            <person name="Mondo S."/>
            <person name="Nolan M."/>
            <person name="Ohm R."/>
            <person name="Pangilinan J."/>
            <person name="Park H.-J."/>
            <person name="Ramirez L."/>
            <person name="Alfaro M."/>
            <person name="Sun H."/>
            <person name="Tritt A."/>
            <person name="Yoshinaga Y."/>
            <person name="Zwiers L.-H."/>
            <person name="Turgeon B."/>
            <person name="Goodwin S."/>
            <person name="Spatafora J."/>
            <person name="Crous P."/>
            <person name="Grigoriev I."/>
        </authorList>
    </citation>
    <scope>NUCLEOTIDE SEQUENCE</scope>
    <source>
        <strain evidence="1">CBS 122368</strain>
    </source>
</reference>
<proteinExistence type="predicted"/>
<dbReference type="InterPro" id="IPR036561">
    <property type="entry name" value="MAM33_sf"/>
</dbReference>
<dbReference type="OrthoDB" id="278212at2759"/>
<dbReference type="PANTHER" id="PTHR10826">
    <property type="entry name" value="COMPLEMENT COMPONENT 1"/>
    <property type="match status" value="1"/>
</dbReference>
<dbReference type="Pfam" id="PF02330">
    <property type="entry name" value="MAM33"/>
    <property type="match status" value="1"/>
</dbReference>
<keyword evidence="2" id="KW-1185">Reference proteome</keyword>
<evidence type="ECO:0000313" key="1">
    <source>
        <dbReference type="EMBL" id="KAF2252572.1"/>
    </source>
</evidence>
<dbReference type="AlphaFoldDB" id="A0A6A6IRX8"/>
<gene>
    <name evidence="1" type="ORF">BU26DRAFT_517172</name>
</gene>
<evidence type="ECO:0000313" key="2">
    <source>
        <dbReference type="Proteomes" id="UP000800094"/>
    </source>
</evidence>
<name>A0A6A6IRX8_9PLEO</name>
<dbReference type="SUPFAM" id="SSF54529">
    <property type="entry name" value="Mitochondrial glycoprotein MAM33-like"/>
    <property type="match status" value="1"/>
</dbReference>